<dbReference type="Proteomes" id="UP000018040">
    <property type="component" value="Unassembled WGS sequence"/>
</dbReference>
<dbReference type="EMBL" id="AHHH01000026">
    <property type="protein sequence ID" value="ESU44269.1"/>
    <property type="molecule type" value="Genomic_DNA"/>
</dbReference>
<evidence type="ECO:0000313" key="2">
    <source>
        <dbReference type="Proteomes" id="UP000018040"/>
    </source>
</evidence>
<proteinExistence type="predicted"/>
<organism evidence="1 2">
    <name type="scientific">Giardia intestinalis</name>
    <name type="common">Giardia lamblia</name>
    <dbReference type="NCBI Taxonomy" id="5741"/>
    <lineage>
        <taxon>Eukaryota</taxon>
        <taxon>Metamonada</taxon>
        <taxon>Diplomonadida</taxon>
        <taxon>Hexamitidae</taxon>
        <taxon>Giardiinae</taxon>
        <taxon>Giardia</taxon>
    </lineage>
</organism>
<sequence length="68" mass="8082">MPRRDQQRDQLTPIYDAQAKTIKYHDYFSLMAHFNIDSTRSKRYDTDIPEDQRVSLFSNKLSDLQTGN</sequence>
<reference evidence="2" key="1">
    <citation type="submission" date="2012-02" db="EMBL/GenBank/DDBJ databases">
        <title>Genome sequencing of Giardia lamblia Genotypes A2 and B isolates (DH and GS) and comparative analysis with the genomes of Genotypes A1 and E (WB and Pig).</title>
        <authorList>
            <person name="Adam R."/>
            <person name="Dahlstrom E."/>
            <person name="Martens C."/>
            <person name="Bruno D."/>
            <person name="Barbian K."/>
            <person name="Porcella S.F."/>
            <person name="Nash T."/>
        </authorList>
    </citation>
    <scope>NUCLEOTIDE SEQUENCE</scope>
    <source>
        <strain evidence="2">GS</strain>
    </source>
</reference>
<protein>
    <submittedName>
        <fullName evidence="1">Uncharacterized protein</fullName>
    </submittedName>
</protein>
<dbReference type="VEuPathDB" id="GiardiaDB:GL50581_3532"/>
<dbReference type="AlphaFoldDB" id="V6U097"/>
<evidence type="ECO:0000313" key="1">
    <source>
        <dbReference type="EMBL" id="ESU44269.1"/>
    </source>
</evidence>
<dbReference type="VEuPathDB" id="GiardiaDB:QR46_0515"/>
<reference evidence="1 2" key="2">
    <citation type="journal article" date="2013" name="Genome Biol. Evol.">
        <title>Genome sequencing of Giardia lamblia genotypes A2 and B isolates (DH and GS) and comparative analysis with the genomes of genotypes A1 and E (WB and Pig).</title>
        <authorList>
            <person name="Adam R.D."/>
            <person name="Dahlstrom E.W."/>
            <person name="Martens C.A."/>
            <person name="Bruno D.P."/>
            <person name="Barbian K.D."/>
            <person name="Ricklefs S.M."/>
            <person name="Hernandez M.M."/>
            <person name="Narla N.P."/>
            <person name="Patel R.B."/>
            <person name="Porcella S.F."/>
            <person name="Nash T.E."/>
        </authorList>
    </citation>
    <scope>NUCLEOTIDE SEQUENCE [LARGE SCALE GENOMIC DNA]</scope>
    <source>
        <strain evidence="1 2">GS</strain>
    </source>
</reference>
<comment type="caution">
    <text evidence="1">The sequence shown here is derived from an EMBL/GenBank/DDBJ whole genome shotgun (WGS) entry which is preliminary data.</text>
</comment>
<accession>V6U097</accession>
<gene>
    <name evidence="1" type="ORF">GSB_152550</name>
</gene>
<dbReference type="VEuPathDB" id="GiardiaDB:GL50803_0091324"/>
<name>V6U097_GIAIN</name>
<dbReference type="VEuPathDB" id="GiardiaDB:DHA2_152003"/>